<keyword evidence="2" id="KW-1185">Reference proteome</keyword>
<dbReference type="Proteomes" id="UP000246278">
    <property type="component" value="Unassembled WGS sequence"/>
</dbReference>
<dbReference type="InterPro" id="IPR024265">
    <property type="entry name" value="DUF3788"/>
</dbReference>
<evidence type="ECO:0000313" key="2">
    <source>
        <dbReference type="Proteomes" id="UP000246278"/>
    </source>
</evidence>
<reference evidence="2" key="1">
    <citation type="submission" date="2017-10" db="EMBL/GenBank/DDBJ databases">
        <authorList>
            <person name="Gaisin V.A."/>
            <person name="Rysina M.S."/>
            <person name="Grouzdev D.S."/>
        </authorList>
    </citation>
    <scope>NUCLEOTIDE SEQUENCE [LARGE SCALE GENOMIC DNA]</scope>
    <source>
        <strain evidence="2">V1</strain>
    </source>
</reference>
<sequence length="141" mass="17051">METISNIELTDKSLYPDERLLKTVLGKSYAAYCELLGLYDRHQMQYEWRYYNDARAWLCKVQKKKKTIVWMSAWKGYMQATVYFPERLIEQIYTLPIDKEMKERIKKTRNVGKSKPCIFEIRDHHILKDMDIVMQFKIKAK</sequence>
<gene>
    <name evidence="1" type="ORF">CR164_01805</name>
</gene>
<accession>A0A317T9C8</accession>
<comment type="caution">
    <text evidence="1">The sequence shown here is derived from an EMBL/GenBank/DDBJ whole genome shotgun (WGS) entry which is preliminary data.</text>
</comment>
<name>A0A317T9C8_9CHLB</name>
<dbReference type="AlphaFoldDB" id="A0A317T9C8"/>
<dbReference type="OrthoDB" id="1050063at2"/>
<proteinExistence type="predicted"/>
<dbReference type="Pfam" id="PF12663">
    <property type="entry name" value="DUF3788"/>
    <property type="match status" value="1"/>
</dbReference>
<organism evidence="1 2">
    <name type="scientific">Prosthecochloris marina</name>
    <dbReference type="NCBI Taxonomy" id="2017681"/>
    <lineage>
        <taxon>Bacteria</taxon>
        <taxon>Pseudomonadati</taxon>
        <taxon>Chlorobiota</taxon>
        <taxon>Chlorobiia</taxon>
        <taxon>Chlorobiales</taxon>
        <taxon>Chlorobiaceae</taxon>
        <taxon>Prosthecochloris</taxon>
    </lineage>
</organism>
<dbReference type="EMBL" id="PDNZ01000001">
    <property type="protein sequence ID" value="PWW83312.1"/>
    <property type="molecule type" value="Genomic_DNA"/>
</dbReference>
<evidence type="ECO:0008006" key="3">
    <source>
        <dbReference type="Google" id="ProtNLM"/>
    </source>
</evidence>
<protein>
    <recommendedName>
        <fullName evidence="3">DUF3788 domain-containing protein</fullName>
    </recommendedName>
</protein>
<dbReference type="RefSeq" id="WP_110022193.1">
    <property type="nucleotide sequence ID" value="NZ_PDNZ01000001.1"/>
</dbReference>
<evidence type="ECO:0000313" key="1">
    <source>
        <dbReference type="EMBL" id="PWW83312.1"/>
    </source>
</evidence>